<dbReference type="Proteomes" id="UP000756132">
    <property type="component" value="Chromosome 7"/>
</dbReference>
<reference evidence="1" key="2">
    <citation type="journal article" date="2022" name="Microb. Genom.">
        <title>A chromosome-scale genome assembly of the tomato pathogen Cladosporium fulvum reveals a compartmentalized genome architecture and the presence of a dispensable chromosome.</title>
        <authorList>
            <person name="Zaccaron A.Z."/>
            <person name="Chen L.H."/>
            <person name="Samaras A."/>
            <person name="Stergiopoulos I."/>
        </authorList>
    </citation>
    <scope>NUCLEOTIDE SEQUENCE</scope>
    <source>
        <strain evidence="1">Race5_Kim</strain>
    </source>
</reference>
<evidence type="ECO:0008006" key="3">
    <source>
        <dbReference type="Google" id="ProtNLM"/>
    </source>
</evidence>
<evidence type="ECO:0000313" key="1">
    <source>
        <dbReference type="EMBL" id="UJO19614.1"/>
    </source>
</evidence>
<dbReference type="GeneID" id="71989862"/>
<proteinExistence type="predicted"/>
<organism evidence="1 2">
    <name type="scientific">Passalora fulva</name>
    <name type="common">Tomato leaf mold</name>
    <name type="synonym">Cladosporium fulvum</name>
    <dbReference type="NCBI Taxonomy" id="5499"/>
    <lineage>
        <taxon>Eukaryota</taxon>
        <taxon>Fungi</taxon>
        <taxon>Dikarya</taxon>
        <taxon>Ascomycota</taxon>
        <taxon>Pezizomycotina</taxon>
        <taxon>Dothideomycetes</taxon>
        <taxon>Dothideomycetidae</taxon>
        <taxon>Mycosphaerellales</taxon>
        <taxon>Mycosphaerellaceae</taxon>
        <taxon>Fulvia</taxon>
    </lineage>
</organism>
<reference evidence="1" key="1">
    <citation type="submission" date="2021-12" db="EMBL/GenBank/DDBJ databases">
        <authorList>
            <person name="Zaccaron A."/>
            <person name="Stergiopoulos I."/>
        </authorList>
    </citation>
    <scope>NUCLEOTIDE SEQUENCE</scope>
    <source>
        <strain evidence="1">Race5_Kim</strain>
    </source>
</reference>
<dbReference type="EMBL" id="CP090169">
    <property type="protein sequence ID" value="UJO19614.1"/>
    <property type="molecule type" value="Genomic_DNA"/>
</dbReference>
<evidence type="ECO:0000313" key="2">
    <source>
        <dbReference type="Proteomes" id="UP000756132"/>
    </source>
</evidence>
<protein>
    <recommendedName>
        <fullName evidence="3">F-box domain-containing protein</fullName>
    </recommendedName>
</protein>
<dbReference type="RefSeq" id="XP_047763980.1">
    <property type="nucleotide sequence ID" value="XM_047909132.1"/>
</dbReference>
<sequence length="205" mass="23178">MAAAKVLAIPELLEMILEKADPIQLFALQRVDRTFHAMILNSKRVRRRMLLETPNAVNDAAVNEILNNPRVKRAIARFEIRSRWFSRRIMLKCPCPEIKAYRTKHHRSMLRYTTMRASWRQIKISSGSDDLIVLHCPNGSEVGRSSVHGKGGIALGTALDQAEFIILRNDGYVHKWCNLGGDGQRRSASGDDFGDGFNGGFGFRR</sequence>
<dbReference type="OrthoDB" id="3648185at2759"/>
<keyword evidence="2" id="KW-1185">Reference proteome</keyword>
<name>A0A9Q8URA9_PASFU</name>
<accession>A0A9Q8URA9</accession>
<gene>
    <name evidence="1" type="ORF">CLAFUR5_09984</name>
</gene>
<dbReference type="KEGG" id="ffu:CLAFUR5_09984"/>
<dbReference type="AlphaFoldDB" id="A0A9Q8URA9"/>